<accession>A0A9D4FWQ2</accession>
<evidence type="ECO:0000259" key="11">
    <source>
        <dbReference type="PROSITE" id="PS50157"/>
    </source>
</evidence>
<keyword evidence="2" id="KW-0479">Metal-binding</keyword>
<comment type="subcellular location">
    <subcellularLocation>
        <location evidence="1">Nucleus</location>
    </subcellularLocation>
</comment>
<feature type="compositionally biased region" description="Low complexity" evidence="10">
    <location>
        <begin position="464"/>
        <end position="480"/>
    </location>
</feature>
<name>A0A9D4FWQ2_DREPO</name>
<evidence type="ECO:0000256" key="6">
    <source>
        <dbReference type="ARBA" id="ARBA00023015"/>
    </source>
</evidence>
<keyword evidence="4 9" id="KW-0863">Zinc-finger</keyword>
<evidence type="ECO:0000256" key="2">
    <source>
        <dbReference type="ARBA" id="ARBA00022723"/>
    </source>
</evidence>
<dbReference type="GO" id="GO:0005634">
    <property type="term" value="C:nucleus"/>
    <property type="evidence" value="ECO:0007669"/>
    <property type="project" value="UniProtKB-SubCell"/>
</dbReference>
<feature type="compositionally biased region" description="Polar residues" evidence="10">
    <location>
        <begin position="1001"/>
        <end position="1010"/>
    </location>
</feature>
<dbReference type="Pfam" id="PF00096">
    <property type="entry name" value="zf-C2H2"/>
    <property type="match status" value="2"/>
</dbReference>
<dbReference type="EMBL" id="JAIWYP010000006">
    <property type="protein sequence ID" value="KAH3806679.1"/>
    <property type="molecule type" value="Genomic_DNA"/>
</dbReference>
<evidence type="ECO:0000313" key="13">
    <source>
        <dbReference type="Proteomes" id="UP000828390"/>
    </source>
</evidence>
<dbReference type="SMART" id="SM00355">
    <property type="entry name" value="ZnF_C2H2"/>
    <property type="match status" value="3"/>
</dbReference>
<dbReference type="PANTHER" id="PTHR24394:SF48">
    <property type="entry name" value="ZINC FINGER PROTEIN 771"/>
    <property type="match status" value="1"/>
</dbReference>
<dbReference type="PANTHER" id="PTHR24394">
    <property type="entry name" value="ZINC FINGER PROTEIN"/>
    <property type="match status" value="1"/>
</dbReference>
<feature type="compositionally biased region" description="Basic and acidic residues" evidence="10">
    <location>
        <begin position="626"/>
        <end position="635"/>
    </location>
</feature>
<keyword evidence="3" id="KW-0677">Repeat</keyword>
<gene>
    <name evidence="12" type="ORF">DPMN_135003</name>
</gene>
<dbReference type="PROSITE" id="PS00028">
    <property type="entry name" value="ZINC_FINGER_C2H2_1"/>
    <property type="match status" value="3"/>
</dbReference>
<feature type="compositionally biased region" description="Basic and acidic residues" evidence="10">
    <location>
        <begin position="537"/>
        <end position="558"/>
    </location>
</feature>
<keyword evidence="7" id="KW-0804">Transcription</keyword>
<feature type="domain" description="C2H2-type" evidence="11">
    <location>
        <begin position="792"/>
        <end position="819"/>
    </location>
</feature>
<sequence>MSSSQGVLKENLMGRDESEVDDSEGWSETDASCSESDLEGYEEIDIDLEDELLKAGVVSNSASVSEAIVVGIENGVSVSEAIVVGIENGVSVSQAGVVAYETTSIASKASVVGNENHASFYKVEAASESAVFYDATKASYNAKLEDKTITDRISSQTIETFSQVNDAQHVKSVTEYLKKIEESVCENHNFKKTLPPPQPKGVITSGELKSLTKHGASLQTSPQLDTEKSVYNSSPKNVHKDTPKDYLQEILQRNKEATQRKLQSLQRSNVAFKWKRRKTVESGSFLSNLVPPSKCNLSSQPVAEECLINSSRNKPKNLCMQTLSEKQHLKGGKNKLRKNLSSKVQAVKTKGKKRKLCHLSDTSIDIKTDSESSDENSAIETNKVFNKCNAINTGKSKTMVAKTEGSLETKNKRRKVIETVTLPPELVISEQKYDPGQIECQKTLSKTQQSCQIELGEKAEEFQISDNDSSSNGDISSDTGSEYEFVGGQLKPVYSAFNGSASSGSKRPVRKAKIEALARSAMTCVAEMSELDDESESEQRVDEDKLRSKKALDSEMSSRKKSTKTNLADEQKVHKNKMRSKKALDSEVLSGGKSAKTKSTDERTALGMKNLTTARKHTAGISRFASENKSEKADQTGDEECSQDEVINDVHFKVGNSKKGMYTCKKCLKGFSNLYSLAKHMNSHASAGSSTSVIQSLSDLDHKGKQCQNSKNKDVEIVNIETKNANIEFETKDEDSTKKIYDSAIEIVSDDKEEFHCNVCSIKFESAVLLNIHGRIHKNSVTEVKVTDDASFICGLCSRSFKNAEDLSEHIMSHQKGDKRSAPVPKGSVSATKITKLQAFVCLQCSCVFDTRSLLDGHDCKEESINTCRISGQGFDALPKLESHVSSQSNISPSKLASFKEPQLHIGKQYAEPEILKIENEDSSDVTKTQNPHNVNSFVNQKAAIKTFSGKSKRAASEKGRLDSNTGSKTERLVEKAPADSCNLQSLDEKCHMSAGKVLPRNNTDVPSNTKDIHGNHDSTGLKVGAHLSLDNETKQKTDGKKEALSKLLKYKPKFF</sequence>
<dbReference type="GO" id="GO:0003677">
    <property type="term" value="F:DNA binding"/>
    <property type="evidence" value="ECO:0007669"/>
    <property type="project" value="UniProtKB-KW"/>
</dbReference>
<feature type="region of interest" description="Disordered" evidence="10">
    <location>
        <begin position="461"/>
        <end position="482"/>
    </location>
</feature>
<feature type="region of interest" description="Disordered" evidence="10">
    <location>
        <begin position="998"/>
        <end position="1023"/>
    </location>
</feature>
<dbReference type="InterPro" id="IPR036236">
    <property type="entry name" value="Znf_C2H2_sf"/>
</dbReference>
<dbReference type="Proteomes" id="UP000828390">
    <property type="component" value="Unassembled WGS sequence"/>
</dbReference>
<evidence type="ECO:0000256" key="1">
    <source>
        <dbReference type="ARBA" id="ARBA00004123"/>
    </source>
</evidence>
<dbReference type="AlphaFoldDB" id="A0A9D4FWQ2"/>
<feature type="compositionally biased region" description="Acidic residues" evidence="10">
    <location>
        <begin position="18"/>
        <end position="27"/>
    </location>
</feature>
<evidence type="ECO:0000256" key="8">
    <source>
        <dbReference type="ARBA" id="ARBA00023242"/>
    </source>
</evidence>
<evidence type="ECO:0000256" key="7">
    <source>
        <dbReference type="ARBA" id="ARBA00023163"/>
    </source>
</evidence>
<evidence type="ECO:0000256" key="5">
    <source>
        <dbReference type="ARBA" id="ARBA00022833"/>
    </source>
</evidence>
<keyword evidence="6" id="KW-0805">Transcription regulation</keyword>
<dbReference type="GO" id="GO:0008270">
    <property type="term" value="F:zinc ion binding"/>
    <property type="evidence" value="ECO:0007669"/>
    <property type="project" value="UniProtKB-KW"/>
</dbReference>
<dbReference type="PROSITE" id="PS50157">
    <property type="entry name" value="ZINC_FINGER_C2H2_2"/>
    <property type="match status" value="3"/>
</dbReference>
<keyword evidence="8" id="KW-0539">Nucleus</keyword>
<comment type="caution">
    <text evidence="12">The sequence shown here is derived from an EMBL/GenBank/DDBJ whole genome shotgun (WGS) entry which is preliminary data.</text>
</comment>
<evidence type="ECO:0000313" key="12">
    <source>
        <dbReference type="EMBL" id="KAH3806679.1"/>
    </source>
</evidence>
<keyword evidence="13" id="KW-1185">Reference proteome</keyword>
<dbReference type="SUPFAM" id="SSF57667">
    <property type="entry name" value="beta-beta-alpha zinc fingers"/>
    <property type="match status" value="1"/>
</dbReference>
<evidence type="ECO:0000256" key="9">
    <source>
        <dbReference type="PROSITE-ProRule" id="PRU00042"/>
    </source>
</evidence>
<keyword evidence="5" id="KW-0862">Zinc</keyword>
<dbReference type="InterPro" id="IPR013087">
    <property type="entry name" value="Znf_C2H2_type"/>
</dbReference>
<feature type="region of interest" description="Disordered" evidence="10">
    <location>
        <begin position="214"/>
        <end position="241"/>
    </location>
</feature>
<evidence type="ECO:0000256" key="3">
    <source>
        <dbReference type="ARBA" id="ARBA00022737"/>
    </source>
</evidence>
<feature type="region of interest" description="Disordered" evidence="10">
    <location>
        <begin position="528"/>
        <end position="640"/>
    </location>
</feature>
<reference evidence="12" key="2">
    <citation type="submission" date="2020-11" db="EMBL/GenBank/DDBJ databases">
        <authorList>
            <person name="McCartney M.A."/>
            <person name="Auch B."/>
            <person name="Kono T."/>
            <person name="Mallez S."/>
            <person name="Becker A."/>
            <person name="Gohl D.M."/>
            <person name="Silverstein K.A.T."/>
            <person name="Koren S."/>
            <person name="Bechman K.B."/>
            <person name="Herman A."/>
            <person name="Abrahante J.E."/>
            <person name="Garbe J."/>
        </authorList>
    </citation>
    <scope>NUCLEOTIDE SEQUENCE</scope>
    <source>
        <strain evidence="12">Duluth1</strain>
        <tissue evidence="12">Whole animal</tissue>
    </source>
</reference>
<feature type="region of interest" description="Disordered" evidence="10">
    <location>
        <begin position="1"/>
        <end position="40"/>
    </location>
</feature>
<feature type="compositionally biased region" description="Basic and acidic residues" evidence="10">
    <location>
        <begin position="969"/>
        <end position="978"/>
    </location>
</feature>
<dbReference type="Gene3D" id="3.30.160.60">
    <property type="entry name" value="Classic Zinc Finger"/>
    <property type="match status" value="2"/>
</dbReference>
<feature type="region of interest" description="Disordered" evidence="10">
    <location>
        <begin position="949"/>
        <end position="979"/>
    </location>
</feature>
<feature type="domain" description="C2H2-type" evidence="11">
    <location>
        <begin position="662"/>
        <end position="689"/>
    </location>
</feature>
<evidence type="ECO:0000256" key="10">
    <source>
        <dbReference type="SAM" id="MobiDB-lite"/>
    </source>
</evidence>
<evidence type="ECO:0000256" key="4">
    <source>
        <dbReference type="ARBA" id="ARBA00022771"/>
    </source>
</evidence>
<dbReference type="GO" id="GO:0000981">
    <property type="term" value="F:DNA-binding transcription factor activity, RNA polymerase II-specific"/>
    <property type="evidence" value="ECO:0007669"/>
    <property type="project" value="TreeGrafter"/>
</dbReference>
<feature type="compositionally biased region" description="Polar residues" evidence="10">
    <location>
        <begin position="217"/>
        <end position="236"/>
    </location>
</feature>
<proteinExistence type="predicted"/>
<organism evidence="12 13">
    <name type="scientific">Dreissena polymorpha</name>
    <name type="common">Zebra mussel</name>
    <name type="synonym">Mytilus polymorpha</name>
    <dbReference type="NCBI Taxonomy" id="45954"/>
    <lineage>
        <taxon>Eukaryota</taxon>
        <taxon>Metazoa</taxon>
        <taxon>Spiralia</taxon>
        <taxon>Lophotrochozoa</taxon>
        <taxon>Mollusca</taxon>
        <taxon>Bivalvia</taxon>
        <taxon>Autobranchia</taxon>
        <taxon>Heteroconchia</taxon>
        <taxon>Euheterodonta</taxon>
        <taxon>Imparidentia</taxon>
        <taxon>Neoheterodontei</taxon>
        <taxon>Myida</taxon>
        <taxon>Dreissenoidea</taxon>
        <taxon>Dreissenidae</taxon>
        <taxon>Dreissena</taxon>
    </lineage>
</organism>
<protein>
    <recommendedName>
        <fullName evidence="11">C2H2-type domain-containing protein</fullName>
    </recommendedName>
</protein>
<reference evidence="12" key="1">
    <citation type="journal article" date="2019" name="bioRxiv">
        <title>The Genome of the Zebra Mussel, Dreissena polymorpha: A Resource for Invasive Species Research.</title>
        <authorList>
            <person name="McCartney M.A."/>
            <person name="Auch B."/>
            <person name="Kono T."/>
            <person name="Mallez S."/>
            <person name="Zhang Y."/>
            <person name="Obille A."/>
            <person name="Becker A."/>
            <person name="Abrahante J.E."/>
            <person name="Garbe J."/>
            <person name="Badalamenti J.P."/>
            <person name="Herman A."/>
            <person name="Mangelson H."/>
            <person name="Liachko I."/>
            <person name="Sullivan S."/>
            <person name="Sone E.D."/>
            <person name="Koren S."/>
            <person name="Silverstein K.A.T."/>
            <person name="Beckman K.B."/>
            <person name="Gohl D.M."/>
        </authorList>
    </citation>
    <scope>NUCLEOTIDE SEQUENCE</scope>
    <source>
        <strain evidence="12">Duluth1</strain>
        <tissue evidence="12">Whole animal</tissue>
    </source>
</reference>
<feature type="domain" description="C2H2-type" evidence="11">
    <location>
        <begin position="755"/>
        <end position="782"/>
    </location>
</feature>